<dbReference type="PANTHER" id="PTHR43611">
    <property type="entry name" value="ALPHA-D-GLUCOSE 1-PHOSPHATE PHOSPHATASE"/>
    <property type="match status" value="1"/>
</dbReference>
<evidence type="ECO:0008006" key="3">
    <source>
        <dbReference type="Google" id="ProtNLM"/>
    </source>
</evidence>
<dbReference type="InterPro" id="IPR006439">
    <property type="entry name" value="HAD-SF_hydro_IA"/>
</dbReference>
<accession>A0A2G9ZLD7</accession>
<sequence length="202" mass="23310">MPKIKAVTFDWGGVLADNVFNDLLNFYSSFLQVDIDRLRPVYEKYYHDFLVNRIKEPDFWNNICRDLQKSNPVGNGSLMRAAFVQAYKPHNRVIELVIRLEKKGYLLGLLSDAEAPAAKFFFDQDYLHFDAVVFSSMVGYEKPEQKIYRLLLDELGTKPEETIFIDDLEENVQGARQAGLASFRFLNPEQVQAELAKFGVEI</sequence>
<dbReference type="NCBIfam" id="TIGR01549">
    <property type="entry name" value="HAD-SF-IA-v1"/>
    <property type="match status" value="1"/>
</dbReference>
<dbReference type="EMBL" id="PCSD01000108">
    <property type="protein sequence ID" value="PIP33400.1"/>
    <property type="molecule type" value="Genomic_DNA"/>
</dbReference>
<reference evidence="1 2" key="1">
    <citation type="submission" date="2017-09" db="EMBL/GenBank/DDBJ databases">
        <title>Depth-based differentiation of microbial function through sediment-hosted aquifers and enrichment of novel symbionts in the deep terrestrial subsurface.</title>
        <authorList>
            <person name="Probst A.J."/>
            <person name="Ladd B."/>
            <person name="Jarett J.K."/>
            <person name="Geller-Mcgrath D.E."/>
            <person name="Sieber C.M."/>
            <person name="Emerson J.B."/>
            <person name="Anantharaman K."/>
            <person name="Thomas B.C."/>
            <person name="Malmstrom R."/>
            <person name="Stieglmeier M."/>
            <person name="Klingl A."/>
            <person name="Woyke T."/>
            <person name="Ryan C.M."/>
            <person name="Banfield J.F."/>
        </authorList>
    </citation>
    <scope>NUCLEOTIDE SEQUENCE [LARGE SCALE GENOMIC DNA]</scope>
    <source>
        <strain evidence="1">CG23_combo_of_CG06-09_8_20_14_all_49_15</strain>
    </source>
</reference>
<dbReference type="NCBIfam" id="TIGR01509">
    <property type="entry name" value="HAD-SF-IA-v3"/>
    <property type="match status" value="1"/>
</dbReference>
<name>A0A2G9ZLD7_9BACT</name>
<dbReference type="SUPFAM" id="SSF56784">
    <property type="entry name" value="HAD-like"/>
    <property type="match status" value="1"/>
</dbReference>
<dbReference type="PANTHER" id="PTHR43611:SF3">
    <property type="entry name" value="FLAVIN MONONUCLEOTIDE HYDROLASE 1, CHLOROPLATIC"/>
    <property type="match status" value="1"/>
</dbReference>
<dbReference type="SFLD" id="SFLDG01129">
    <property type="entry name" value="C1.5:_HAD__Beta-PGM__Phosphata"/>
    <property type="match status" value="1"/>
</dbReference>
<dbReference type="Proteomes" id="UP000230729">
    <property type="component" value="Unassembled WGS sequence"/>
</dbReference>
<dbReference type="InterPro" id="IPR023214">
    <property type="entry name" value="HAD_sf"/>
</dbReference>
<dbReference type="CDD" id="cd02603">
    <property type="entry name" value="HAD_sEH-N_like"/>
    <property type="match status" value="1"/>
</dbReference>
<dbReference type="AlphaFoldDB" id="A0A2G9ZLD7"/>
<dbReference type="PRINTS" id="PR00413">
    <property type="entry name" value="HADHALOGNASE"/>
</dbReference>
<dbReference type="Gene3D" id="3.40.50.1000">
    <property type="entry name" value="HAD superfamily/HAD-like"/>
    <property type="match status" value="1"/>
</dbReference>
<organism evidence="1 2">
    <name type="scientific">Candidatus Falkowbacteria bacterium CG23_combo_of_CG06-09_8_20_14_all_49_15</name>
    <dbReference type="NCBI Taxonomy" id="1974572"/>
    <lineage>
        <taxon>Bacteria</taxon>
        <taxon>Candidatus Falkowiibacteriota</taxon>
    </lineage>
</organism>
<evidence type="ECO:0000313" key="1">
    <source>
        <dbReference type="EMBL" id="PIP33400.1"/>
    </source>
</evidence>
<dbReference type="Pfam" id="PF00702">
    <property type="entry name" value="Hydrolase"/>
    <property type="match status" value="1"/>
</dbReference>
<proteinExistence type="predicted"/>
<dbReference type="InterPro" id="IPR036412">
    <property type="entry name" value="HAD-like_sf"/>
</dbReference>
<protein>
    <recommendedName>
        <fullName evidence="3">Haloacid dehalogenase</fullName>
    </recommendedName>
</protein>
<comment type="caution">
    <text evidence="1">The sequence shown here is derived from an EMBL/GenBank/DDBJ whole genome shotgun (WGS) entry which is preliminary data.</text>
</comment>
<evidence type="ECO:0000313" key="2">
    <source>
        <dbReference type="Proteomes" id="UP000230729"/>
    </source>
</evidence>
<dbReference type="SFLD" id="SFLDS00003">
    <property type="entry name" value="Haloacid_Dehalogenase"/>
    <property type="match status" value="1"/>
</dbReference>
<gene>
    <name evidence="1" type="ORF">COX22_04580</name>
</gene>